<dbReference type="EMBL" id="VBAO01000023">
    <property type="protein sequence ID" value="TMI84628.1"/>
    <property type="molecule type" value="Genomic_DNA"/>
</dbReference>
<dbReference type="Gene3D" id="3.40.50.1820">
    <property type="entry name" value="alpha/beta hydrolase"/>
    <property type="match status" value="1"/>
</dbReference>
<dbReference type="Proteomes" id="UP000320048">
    <property type="component" value="Unassembled WGS sequence"/>
</dbReference>
<accession>A0A537JM71</accession>
<dbReference type="AlphaFoldDB" id="A0A537JM71"/>
<reference evidence="2 3" key="1">
    <citation type="journal article" date="2019" name="Nat. Microbiol.">
        <title>Mediterranean grassland soil C-N compound turnover is dependent on rainfall and depth, and is mediated by genomically divergent microorganisms.</title>
        <authorList>
            <person name="Diamond S."/>
            <person name="Andeer P.F."/>
            <person name="Li Z."/>
            <person name="Crits-Christoph A."/>
            <person name="Burstein D."/>
            <person name="Anantharaman K."/>
            <person name="Lane K.R."/>
            <person name="Thomas B.C."/>
            <person name="Pan C."/>
            <person name="Northen T.R."/>
            <person name="Banfield J.F."/>
        </authorList>
    </citation>
    <scope>NUCLEOTIDE SEQUENCE [LARGE SCALE GENOMIC DNA]</scope>
    <source>
        <strain evidence="2">NP_7</strain>
    </source>
</reference>
<comment type="caution">
    <text evidence="2">The sequence shown here is derived from an EMBL/GenBank/DDBJ whole genome shotgun (WGS) entry which is preliminary data.</text>
</comment>
<evidence type="ECO:0000259" key="1">
    <source>
        <dbReference type="Pfam" id="PF01738"/>
    </source>
</evidence>
<dbReference type="SUPFAM" id="SSF53474">
    <property type="entry name" value="alpha/beta-Hydrolases"/>
    <property type="match status" value="1"/>
</dbReference>
<evidence type="ECO:0000313" key="2">
    <source>
        <dbReference type="EMBL" id="TMI84628.1"/>
    </source>
</evidence>
<dbReference type="PANTHER" id="PTHR46623">
    <property type="entry name" value="CARBOXYMETHYLENEBUTENOLIDASE-RELATED"/>
    <property type="match status" value="1"/>
</dbReference>
<dbReference type="InterPro" id="IPR006311">
    <property type="entry name" value="TAT_signal"/>
</dbReference>
<dbReference type="PROSITE" id="PS51318">
    <property type="entry name" value="TAT"/>
    <property type="match status" value="1"/>
</dbReference>
<evidence type="ECO:0000313" key="3">
    <source>
        <dbReference type="Proteomes" id="UP000320048"/>
    </source>
</evidence>
<dbReference type="PANTHER" id="PTHR46623:SF6">
    <property type="entry name" value="ALPHA_BETA-HYDROLASES SUPERFAMILY PROTEIN"/>
    <property type="match status" value="1"/>
</dbReference>
<name>A0A537JM71_9BACT</name>
<organism evidence="2 3">
    <name type="scientific">Candidatus Segetimicrobium genomatis</name>
    <dbReference type="NCBI Taxonomy" id="2569760"/>
    <lineage>
        <taxon>Bacteria</taxon>
        <taxon>Bacillati</taxon>
        <taxon>Candidatus Sysuimicrobiota</taxon>
        <taxon>Candidatus Sysuimicrobiia</taxon>
        <taxon>Candidatus Sysuimicrobiales</taxon>
        <taxon>Candidatus Segetimicrobiaceae</taxon>
        <taxon>Candidatus Segetimicrobium</taxon>
    </lineage>
</organism>
<dbReference type="GO" id="GO:0016787">
    <property type="term" value="F:hydrolase activity"/>
    <property type="evidence" value="ECO:0007669"/>
    <property type="project" value="UniProtKB-KW"/>
</dbReference>
<sequence>MTDLERYILDEWTDDYRSGRLARREFLRRIAVLSGGAAAGLAVLAGRGVRASVDEIAQAAGGPAPALAQASGTTVPPDDPAIEARAVSFPLGGTTILAYLALPRNKPNAPGVSVVHENRGLLEHHKDVTRRLAKAGYAALAVDLASPGGGTNVSEDSAQVTALLVRTPPDQLVGMLQAGVRYLQGLPSVRPDRQGAVGFCFGGGMVWRLATRTPDLRAAVPFYGPNPPIEDVPKIRAAVLALYGSLDTFVNPGIATIRQALDQAKVTYEMHIYAGADHTFFNDTGSRYKPDAARDAWSRTLAWFTRWLS</sequence>
<dbReference type="InterPro" id="IPR002925">
    <property type="entry name" value="Dienelactn_hydro"/>
</dbReference>
<proteinExistence type="predicted"/>
<dbReference type="Pfam" id="PF01738">
    <property type="entry name" value="DLH"/>
    <property type="match status" value="1"/>
</dbReference>
<dbReference type="InterPro" id="IPR029058">
    <property type="entry name" value="AB_hydrolase_fold"/>
</dbReference>
<feature type="domain" description="Dienelactone hydrolase" evidence="1">
    <location>
        <begin position="98"/>
        <end position="306"/>
    </location>
</feature>
<gene>
    <name evidence="2" type="ORF">E6H04_00940</name>
</gene>
<protein>
    <submittedName>
        <fullName evidence="2">Dienelactone hydrolase family protein</fullName>
    </submittedName>
</protein>
<dbReference type="InterPro" id="IPR051049">
    <property type="entry name" value="Dienelactone_hydrolase-like"/>
</dbReference>
<keyword evidence="2" id="KW-0378">Hydrolase</keyword>